<evidence type="ECO:0000259" key="3">
    <source>
        <dbReference type="PROSITE" id="PS50106"/>
    </source>
</evidence>
<keyword evidence="1" id="KW-0378">Hydrolase</keyword>
<keyword evidence="1" id="KW-0645">Protease</keyword>
<dbReference type="GO" id="GO:0005524">
    <property type="term" value="F:ATP binding"/>
    <property type="evidence" value="ECO:0007669"/>
    <property type="project" value="InterPro"/>
</dbReference>
<dbReference type="EMBL" id="RCUV01000009">
    <property type="protein sequence ID" value="RLP70840.1"/>
    <property type="molecule type" value="Genomic_DNA"/>
</dbReference>
<dbReference type="Gene3D" id="3.30.230.10">
    <property type="match status" value="1"/>
</dbReference>
<feature type="active site" evidence="1">
    <location>
        <position position="298"/>
    </location>
</feature>
<name>A0A3L6ZSD3_9MICO</name>
<proteinExistence type="inferred from homology"/>
<dbReference type="SUPFAM" id="SSF54211">
    <property type="entry name" value="Ribosomal protein S5 domain 2-like"/>
    <property type="match status" value="1"/>
</dbReference>
<accession>A0A3L6ZSD3</accession>
<keyword evidence="2" id="KW-1133">Transmembrane helix</keyword>
<dbReference type="InterPro" id="IPR001478">
    <property type="entry name" value="PDZ"/>
</dbReference>
<dbReference type="GO" id="GO:0004176">
    <property type="term" value="F:ATP-dependent peptidase activity"/>
    <property type="evidence" value="ECO:0007669"/>
    <property type="project" value="UniProtKB-UniRule"/>
</dbReference>
<dbReference type="InterPro" id="IPR008269">
    <property type="entry name" value="Lon_proteolytic"/>
</dbReference>
<feature type="domain" description="Lon proteolytic" evidence="4">
    <location>
        <begin position="248"/>
        <end position="346"/>
    </location>
</feature>
<dbReference type="EC" id="3.4.21.53" evidence="1"/>
<dbReference type="AlphaFoldDB" id="A0A3L6ZSD3"/>
<reference evidence="5 6" key="1">
    <citation type="submission" date="2018-10" db="EMBL/GenBank/DDBJ databases">
        <authorList>
            <person name="Li J."/>
        </authorList>
    </citation>
    <scope>NUCLEOTIDE SEQUENCE [LARGE SCALE GENOMIC DNA]</scope>
    <source>
        <strain evidence="5 6">CCTCC AB209002</strain>
    </source>
</reference>
<dbReference type="InterPro" id="IPR020568">
    <property type="entry name" value="Ribosomal_Su5_D2-typ_SF"/>
</dbReference>
<evidence type="ECO:0000313" key="5">
    <source>
        <dbReference type="EMBL" id="RLP70840.1"/>
    </source>
</evidence>
<evidence type="ECO:0000256" key="1">
    <source>
        <dbReference type="PROSITE-ProRule" id="PRU01122"/>
    </source>
</evidence>
<keyword evidence="6" id="KW-1185">Reference proteome</keyword>
<sequence>MERVRRRRNRGWLALAISFVLLLGLALWPTSYVIQQPGPVFNTLGSVEIKDDEVPMVTVEGARTYETAGSLDMLTVQAVGNREQRPNWFEVAMAWFSPSKAIVPVDALFPEGVTTEQREAENAALMVDSQQDAVAAALSELDFEFPSQLAVGQVADGAPAEGKLEVDDEILAVNGTEVSDLNSLRDAIAANGSGTPADFDVRRGGDPVTVAITPVSAESADGEETSIIGIATKVLYDFPVDVTIQLDNVGGPSAGMMFALGIIDKMTPGELNGGENVAGTGTIDAQGVVGPIGGIRQKLFGAVDAGADYFLAPEANCNEVVGHVPDGIRVLSVATLDDALTALEAVADDSGIDALPTCERPEGSG</sequence>
<dbReference type="Pfam" id="PF13180">
    <property type="entry name" value="PDZ_2"/>
    <property type="match status" value="1"/>
</dbReference>
<dbReference type="OrthoDB" id="2356897at2"/>
<dbReference type="InterPro" id="IPR027065">
    <property type="entry name" value="Lon_Prtase"/>
</dbReference>
<comment type="similarity">
    <text evidence="1">Belongs to the peptidase S16 family.</text>
</comment>
<dbReference type="PROSITE" id="PS50106">
    <property type="entry name" value="PDZ"/>
    <property type="match status" value="1"/>
</dbReference>
<keyword evidence="2" id="KW-0812">Transmembrane</keyword>
<dbReference type="RefSeq" id="WP_121673201.1">
    <property type="nucleotide sequence ID" value="NZ_BMXM01000006.1"/>
</dbReference>
<organism evidence="5 6">
    <name type="scientific">Mycetocola manganoxydans</name>
    <dbReference type="NCBI Taxonomy" id="699879"/>
    <lineage>
        <taxon>Bacteria</taxon>
        <taxon>Bacillati</taxon>
        <taxon>Actinomycetota</taxon>
        <taxon>Actinomycetes</taxon>
        <taxon>Micrococcales</taxon>
        <taxon>Microbacteriaceae</taxon>
        <taxon>Mycetocola</taxon>
    </lineage>
</organism>
<gene>
    <name evidence="5" type="ORF">D9V29_09830</name>
</gene>
<dbReference type="GO" id="GO:0006508">
    <property type="term" value="P:proteolysis"/>
    <property type="evidence" value="ECO:0007669"/>
    <property type="project" value="UniProtKB-KW"/>
</dbReference>
<dbReference type="InterPro" id="IPR036034">
    <property type="entry name" value="PDZ_sf"/>
</dbReference>
<keyword evidence="1" id="KW-0720">Serine protease</keyword>
<feature type="transmembrane region" description="Helical" evidence="2">
    <location>
        <begin position="12"/>
        <end position="34"/>
    </location>
</feature>
<dbReference type="GO" id="GO:0004252">
    <property type="term" value="F:serine-type endopeptidase activity"/>
    <property type="evidence" value="ECO:0007669"/>
    <property type="project" value="UniProtKB-UniRule"/>
</dbReference>
<feature type="active site" evidence="1">
    <location>
        <position position="253"/>
    </location>
</feature>
<evidence type="ECO:0000313" key="6">
    <source>
        <dbReference type="Proteomes" id="UP000270299"/>
    </source>
</evidence>
<keyword evidence="2" id="KW-0472">Membrane</keyword>
<dbReference type="PANTHER" id="PTHR10046">
    <property type="entry name" value="ATP DEPENDENT LON PROTEASE FAMILY MEMBER"/>
    <property type="match status" value="1"/>
</dbReference>
<dbReference type="PROSITE" id="PS51786">
    <property type="entry name" value="LON_PROTEOLYTIC"/>
    <property type="match status" value="1"/>
</dbReference>
<dbReference type="Gene3D" id="2.30.42.10">
    <property type="match status" value="1"/>
</dbReference>
<dbReference type="SUPFAM" id="SSF50156">
    <property type="entry name" value="PDZ domain-like"/>
    <property type="match status" value="1"/>
</dbReference>
<feature type="domain" description="PDZ" evidence="3">
    <location>
        <begin position="126"/>
        <end position="182"/>
    </location>
</feature>
<protein>
    <recommendedName>
        <fullName evidence="1">endopeptidase La</fullName>
        <ecNumber evidence="1">3.4.21.53</ecNumber>
    </recommendedName>
</protein>
<comment type="caution">
    <text evidence="5">The sequence shown here is derived from an EMBL/GenBank/DDBJ whole genome shotgun (WGS) entry which is preliminary data.</text>
</comment>
<dbReference type="Pfam" id="PF05362">
    <property type="entry name" value="Lon_C"/>
    <property type="match status" value="1"/>
</dbReference>
<dbReference type="InterPro" id="IPR014721">
    <property type="entry name" value="Ribsml_uS5_D2-typ_fold_subgr"/>
</dbReference>
<dbReference type="Proteomes" id="UP000270299">
    <property type="component" value="Unassembled WGS sequence"/>
</dbReference>
<evidence type="ECO:0000259" key="4">
    <source>
        <dbReference type="PROSITE" id="PS51786"/>
    </source>
</evidence>
<evidence type="ECO:0000256" key="2">
    <source>
        <dbReference type="SAM" id="Phobius"/>
    </source>
</evidence>
<dbReference type="GO" id="GO:0030163">
    <property type="term" value="P:protein catabolic process"/>
    <property type="evidence" value="ECO:0007669"/>
    <property type="project" value="InterPro"/>
</dbReference>
<comment type="catalytic activity">
    <reaction evidence="1">
        <text>Hydrolysis of proteins in presence of ATP.</text>
        <dbReference type="EC" id="3.4.21.53"/>
    </reaction>
</comment>